<dbReference type="GO" id="GO:0005829">
    <property type="term" value="C:cytosol"/>
    <property type="evidence" value="ECO:0007669"/>
    <property type="project" value="TreeGrafter"/>
</dbReference>
<proteinExistence type="predicted"/>
<dbReference type="AlphaFoldDB" id="A0AA96VFT2"/>
<keyword evidence="1" id="KW-0378">Hydrolase</keyword>
<dbReference type="PANTHER" id="PTHR10000">
    <property type="entry name" value="PHOSPHOSERINE PHOSPHATASE"/>
    <property type="match status" value="1"/>
</dbReference>
<dbReference type="InterPro" id="IPR006379">
    <property type="entry name" value="HAD-SF_hydro_IIB"/>
</dbReference>
<dbReference type="SUPFAM" id="SSF56784">
    <property type="entry name" value="HAD-like"/>
    <property type="match status" value="1"/>
</dbReference>
<dbReference type="NCBIfam" id="TIGR01484">
    <property type="entry name" value="HAD-SF-IIB"/>
    <property type="match status" value="1"/>
</dbReference>
<accession>A0AA96VFT2</accession>
<dbReference type="GO" id="GO:0000287">
    <property type="term" value="F:magnesium ion binding"/>
    <property type="evidence" value="ECO:0007669"/>
    <property type="project" value="TreeGrafter"/>
</dbReference>
<protein>
    <submittedName>
        <fullName evidence="1">Cof-type HAD-IIB family hydrolase</fullName>
    </submittedName>
</protein>
<dbReference type="InterPro" id="IPR023214">
    <property type="entry name" value="HAD_sf"/>
</dbReference>
<dbReference type="Gene3D" id="3.40.50.1000">
    <property type="entry name" value="HAD superfamily/HAD-like"/>
    <property type="match status" value="1"/>
</dbReference>
<dbReference type="EMBL" id="CP118734">
    <property type="protein sequence ID" value="WNY48937.1"/>
    <property type="molecule type" value="Genomic_DNA"/>
</dbReference>
<dbReference type="GO" id="GO:0016791">
    <property type="term" value="F:phosphatase activity"/>
    <property type="evidence" value="ECO:0007669"/>
    <property type="project" value="TreeGrafter"/>
</dbReference>
<name>A0AA96VFT2_9STRE</name>
<sequence>MIKLLAIDMDGTLLDDKKEISPRNQQALRQVAEAGIMVVLCTGRPLSGIQPYFDQLQLPHSPYAIGNNGCLTLSTDDWSILSYQSTLLAHVEQLVKLLEEFPGLNLVLFTPHANYALGQELNEATKNDAIIESSILYHTDLENFRSLNIPVLVPIFMGEAEELDQLQLAYGNQLAENFQPVRSLDYAFEVLPKGVSKASALARLTEKLGITPEEVMAVGDGDNDIQMLQWAGLGIAMKNASPSLLKFADDITDSHNESGLAKAIEKHLLNVK</sequence>
<dbReference type="PROSITE" id="PS01229">
    <property type="entry name" value="COF_2"/>
    <property type="match status" value="1"/>
</dbReference>
<organism evidence="1 2">
    <name type="scientific">Streptococcus iners subsp. hyiners</name>
    <dbReference type="NCBI Taxonomy" id="3028083"/>
    <lineage>
        <taxon>Bacteria</taxon>
        <taxon>Bacillati</taxon>
        <taxon>Bacillota</taxon>
        <taxon>Bacilli</taxon>
        <taxon>Lactobacillales</taxon>
        <taxon>Streptococcaceae</taxon>
        <taxon>Streptococcus</taxon>
        <taxon>Streptococcus iners</taxon>
    </lineage>
</organism>
<dbReference type="Proteomes" id="UP001301526">
    <property type="component" value="Chromosome"/>
</dbReference>
<keyword evidence="2" id="KW-1185">Reference proteome</keyword>
<dbReference type="NCBIfam" id="TIGR00099">
    <property type="entry name" value="Cof-subfamily"/>
    <property type="match status" value="1"/>
</dbReference>
<evidence type="ECO:0000313" key="2">
    <source>
        <dbReference type="Proteomes" id="UP001301526"/>
    </source>
</evidence>
<dbReference type="RefSeq" id="WP_248055681.1">
    <property type="nucleotide sequence ID" value="NZ_CP118734.1"/>
</dbReference>
<reference evidence="1 2" key="1">
    <citation type="submission" date="2023-02" db="EMBL/GenBank/DDBJ databases">
        <title>Streptococcus sp. Genome Sequencing and Assembly.</title>
        <authorList>
            <person name="Shore S.M."/>
            <person name="Nicholson T.L."/>
        </authorList>
    </citation>
    <scope>NUCLEOTIDE SEQUENCE [LARGE SCALE GENOMIC DNA]</scope>
    <source>
        <strain evidence="1 2">29892</strain>
    </source>
</reference>
<dbReference type="SFLD" id="SFLDG01144">
    <property type="entry name" value="C2.B.4:_PGP_Like"/>
    <property type="match status" value="1"/>
</dbReference>
<dbReference type="PANTHER" id="PTHR10000:SF8">
    <property type="entry name" value="HAD SUPERFAMILY HYDROLASE-LIKE, TYPE 3"/>
    <property type="match status" value="1"/>
</dbReference>
<dbReference type="Gene3D" id="3.30.1240.10">
    <property type="match status" value="1"/>
</dbReference>
<dbReference type="InterPro" id="IPR000150">
    <property type="entry name" value="Cof"/>
</dbReference>
<dbReference type="SFLD" id="SFLDS00003">
    <property type="entry name" value="Haloacid_Dehalogenase"/>
    <property type="match status" value="1"/>
</dbReference>
<dbReference type="Pfam" id="PF08282">
    <property type="entry name" value="Hydrolase_3"/>
    <property type="match status" value="1"/>
</dbReference>
<dbReference type="InterPro" id="IPR036412">
    <property type="entry name" value="HAD-like_sf"/>
</dbReference>
<evidence type="ECO:0000313" key="1">
    <source>
        <dbReference type="EMBL" id="WNY48937.1"/>
    </source>
</evidence>
<dbReference type="CDD" id="cd07516">
    <property type="entry name" value="HAD_Pase"/>
    <property type="match status" value="1"/>
</dbReference>
<dbReference type="SFLD" id="SFLDG01140">
    <property type="entry name" value="C2.B:_Phosphomannomutase_and_P"/>
    <property type="match status" value="1"/>
</dbReference>
<gene>
    <name evidence="1" type="ORF">PW220_09470</name>
</gene>